<protein>
    <recommendedName>
        <fullName evidence="1">F-box domain-containing protein</fullName>
    </recommendedName>
</protein>
<evidence type="ECO:0000313" key="2">
    <source>
        <dbReference type="EMBL" id="KAK9283946.1"/>
    </source>
</evidence>
<dbReference type="AlphaFoldDB" id="A0AAP0X0D2"/>
<sequence>MGDQQLCDDVLIEILLRVPVESVFRFKSVSKTWNHMLSHPSFINKYQTRLRKSSSSSPSPFPLLGFFQGSVCRRRNLPDQAIPRLSFLPTCKQGMPLKSRDFMDKLGFYVGSSNGLILCGRHPNSYYVCNPVTNQWFSLPGPNKELDVDSVVIGFSYQEFFDVNDGSIRRNYKVVRVHIRENHRIKYNTLPIETYSSDTGVWKESMLTGAAPFLLVPRWPCTVVRGIFYWQACKDIVAAYDPNTVEDQLWLIKLPRTTGHRFLVLGESPDGLLQCGMDDYPGFKIFVLNKKLHCYNYSSIISEWTAINIVYHSTPEIMYSREESAIEQYPNLIAFHPQNINIVYLRMGANIYWYDLQSGRIELIPYDGVTFPCCLYKLFPYFQPDWPPSPLPKRKFSVLAY</sequence>
<dbReference type="InterPro" id="IPR036047">
    <property type="entry name" value="F-box-like_dom_sf"/>
</dbReference>
<dbReference type="InterPro" id="IPR001810">
    <property type="entry name" value="F-box_dom"/>
</dbReference>
<dbReference type="Proteomes" id="UP001415857">
    <property type="component" value="Unassembled WGS sequence"/>
</dbReference>
<dbReference type="PANTHER" id="PTHR35546:SF130">
    <property type="entry name" value="EXPRESSED PROTEIN"/>
    <property type="match status" value="1"/>
</dbReference>
<dbReference type="Gene3D" id="1.20.1280.50">
    <property type="match status" value="1"/>
</dbReference>
<accession>A0AAP0X0D2</accession>
<dbReference type="CDD" id="cd22157">
    <property type="entry name" value="F-box_AtFBW1-like"/>
    <property type="match status" value="1"/>
</dbReference>
<gene>
    <name evidence="2" type="ORF">L1049_012203</name>
</gene>
<organism evidence="2 3">
    <name type="scientific">Liquidambar formosana</name>
    <name type="common">Formosan gum</name>
    <dbReference type="NCBI Taxonomy" id="63359"/>
    <lineage>
        <taxon>Eukaryota</taxon>
        <taxon>Viridiplantae</taxon>
        <taxon>Streptophyta</taxon>
        <taxon>Embryophyta</taxon>
        <taxon>Tracheophyta</taxon>
        <taxon>Spermatophyta</taxon>
        <taxon>Magnoliopsida</taxon>
        <taxon>eudicotyledons</taxon>
        <taxon>Gunneridae</taxon>
        <taxon>Pentapetalae</taxon>
        <taxon>Saxifragales</taxon>
        <taxon>Altingiaceae</taxon>
        <taxon>Liquidambar</taxon>
    </lineage>
</organism>
<evidence type="ECO:0000259" key="1">
    <source>
        <dbReference type="SMART" id="SM00256"/>
    </source>
</evidence>
<dbReference type="InterPro" id="IPR055290">
    <property type="entry name" value="At3g26010-like"/>
</dbReference>
<dbReference type="Pfam" id="PF24750">
    <property type="entry name" value="b-prop_At3g26010-like"/>
    <property type="match status" value="1"/>
</dbReference>
<evidence type="ECO:0000313" key="3">
    <source>
        <dbReference type="Proteomes" id="UP001415857"/>
    </source>
</evidence>
<comment type="caution">
    <text evidence="2">The sequence shown here is derived from an EMBL/GenBank/DDBJ whole genome shotgun (WGS) entry which is preliminary data.</text>
</comment>
<dbReference type="EMBL" id="JBBPBK010000006">
    <property type="protein sequence ID" value="KAK9283946.1"/>
    <property type="molecule type" value="Genomic_DNA"/>
</dbReference>
<keyword evidence="3" id="KW-1185">Reference proteome</keyword>
<dbReference type="InterPro" id="IPR056592">
    <property type="entry name" value="Beta-prop_At3g26010-like"/>
</dbReference>
<dbReference type="SUPFAM" id="SSF81383">
    <property type="entry name" value="F-box domain"/>
    <property type="match status" value="1"/>
</dbReference>
<reference evidence="2 3" key="1">
    <citation type="journal article" date="2024" name="Plant J.">
        <title>Genome sequences and population genomics reveal climatic adaptation and genomic divergence between two closely related sweetgum species.</title>
        <authorList>
            <person name="Xu W.Q."/>
            <person name="Ren C.Q."/>
            <person name="Zhang X.Y."/>
            <person name="Comes H.P."/>
            <person name="Liu X.H."/>
            <person name="Li Y.G."/>
            <person name="Kettle C.J."/>
            <person name="Jalonen R."/>
            <person name="Gaisberger H."/>
            <person name="Ma Y.Z."/>
            <person name="Qiu Y.X."/>
        </authorList>
    </citation>
    <scope>NUCLEOTIDE SEQUENCE [LARGE SCALE GENOMIC DNA]</scope>
    <source>
        <strain evidence="2">Hangzhou</strain>
    </source>
</reference>
<dbReference type="Pfam" id="PF00646">
    <property type="entry name" value="F-box"/>
    <property type="match status" value="1"/>
</dbReference>
<proteinExistence type="predicted"/>
<dbReference type="PANTHER" id="PTHR35546">
    <property type="entry name" value="F-BOX PROTEIN INTERACTION DOMAIN PROTEIN-RELATED"/>
    <property type="match status" value="1"/>
</dbReference>
<feature type="domain" description="F-box" evidence="1">
    <location>
        <begin position="6"/>
        <end position="46"/>
    </location>
</feature>
<dbReference type="SMART" id="SM00256">
    <property type="entry name" value="FBOX"/>
    <property type="match status" value="1"/>
</dbReference>
<name>A0AAP0X0D2_LIQFO</name>